<dbReference type="RefSeq" id="WP_371754136.1">
    <property type="nucleotide sequence ID" value="NZ_JAYJLD010000012.1"/>
</dbReference>
<dbReference type="Pfam" id="PF07549">
    <property type="entry name" value="Sec_GG"/>
    <property type="match status" value="1"/>
</dbReference>
<dbReference type="SUPFAM" id="SSF82866">
    <property type="entry name" value="Multidrug efflux transporter AcrB transmembrane domain"/>
    <property type="match status" value="1"/>
</dbReference>
<dbReference type="Gene3D" id="1.20.1640.10">
    <property type="entry name" value="Multidrug efflux transporter AcrB transmembrane domain"/>
    <property type="match status" value="1"/>
</dbReference>
<dbReference type="Proteomes" id="UP001310386">
    <property type="component" value="Unassembled WGS sequence"/>
</dbReference>
<dbReference type="PRINTS" id="PR01755">
    <property type="entry name" value="SECFTRNLCASE"/>
</dbReference>
<evidence type="ECO:0000256" key="2">
    <source>
        <dbReference type="ARBA" id="ARBA00022448"/>
    </source>
</evidence>
<sequence>MNYKIDFVKNRNRFFALSIAITVLGILTLLIFNLNYGVDFRSGTTLDITVGKTIANTEAEAKADAEKLLSGGEIPQPKIVTLGGNNDRVTARYDRVLNQDESEKIIANFKSAFGNQVTYEENTVDVEMAKELAFKAMQAIAYASIGIVVYVSIRFEWRFAIAAIAALLHDAFIVISFFSILRLEVNLPFVAAVLTIIGYSINDTIVIFDRIRENLRFAKLKKFSDLAEVVNRSIWQTMTRSINTVLTVLVAAVCLLIFGSPAIRLFSLAMIVGLVSGAYSSIFIASPIWILLKNRSLSSKKTAAAK</sequence>
<evidence type="ECO:0000313" key="11">
    <source>
        <dbReference type="EMBL" id="MEB3102018.1"/>
    </source>
</evidence>
<dbReference type="InterPro" id="IPR055344">
    <property type="entry name" value="SecD_SecF_C_bact"/>
</dbReference>
<feature type="transmembrane region" description="Helical" evidence="9">
    <location>
        <begin position="132"/>
        <end position="153"/>
    </location>
</feature>
<feature type="transmembrane region" description="Helical" evidence="9">
    <location>
        <begin position="187"/>
        <end position="208"/>
    </location>
</feature>
<evidence type="ECO:0000256" key="9">
    <source>
        <dbReference type="HAMAP-Rule" id="MF_01464"/>
    </source>
</evidence>
<feature type="transmembrane region" description="Helical" evidence="9">
    <location>
        <begin position="242"/>
        <end position="263"/>
    </location>
</feature>
<dbReference type="HAMAP" id="MF_01464_B">
    <property type="entry name" value="SecF_B"/>
    <property type="match status" value="1"/>
</dbReference>
<dbReference type="InterPro" id="IPR005665">
    <property type="entry name" value="SecF_bac"/>
</dbReference>
<feature type="transmembrane region" description="Helical" evidence="9">
    <location>
        <begin position="269"/>
        <end position="292"/>
    </location>
</feature>
<keyword evidence="4 9" id="KW-0812">Transmembrane</keyword>
<evidence type="ECO:0000256" key="8">
    <source>
        <dbReference type="ARBA" id="ARBA00023136"/>
    </source>
</evidence>
<comment type="similarity">
    <text evidence="9">Belongs to the SecD/SecF family. SecF subfamily.</text>
</comment>
<dbReference type="InterPro" id="IPR022813">
    <property type="entry name" value="SecD/SecF_arch_bac"/>
</dbReference>
<evidence type="ECO:0000259" key="10">
    <source>
        <dbReference type="Pfam" id="PF02355"/>
    </source>
</evidence>
<feature type="transmembrane region" description="Helical" evidence="9">
    <location>
        <begin position="12"/>
        <end position="32"/>
    </location>
</feature>
<evidence type="ECO:0000256" key="5">
    <source>
        <dbReference type="ARBA" id="ARBA00022927"/>
    </source>
</evidence>
<feature type="transmembrane region" description="Helical" evidence="9">
    <location>
        <begin position="160"/>
        <end position="181"/>
    </location>
</feature>
<comment type="function">
    <text evidence="9">Part of the Sec protein translocase complex. Interacts with the SecYEG preprotein conducting channel. SecDF uses the proton motive force (PMF) to complete protein translocation after the ATP-dependent function of SecA.</text>
</comment>
<evidence type="ECO:0000313" key="12">
    <source>
        <dbReference type="Proteomes" id="UP001310386"/>
    </source>
</evidence>
<comment type="subcellular location">
    <subcellularLocation>
        <location evidence="1 9">Cell membrane</location>
        <topology evidence="1 9">Multi-pass membrane protein</topology>
    </subcellularLocation>
</comment>
<dbReference type="EMBL" id="JAYJLD010000012">
    <property type="protein sequence ID" value="MEB3102018.1"/>
    <property type="molecule type" value="Genomic_DNA"/>
</dbReference>
<evidence type="ECO:0000256" key="3">
    <source>
        <dbReference type="ARBA" id="ARBA00022475"/>
    </source>
</evidence>
<dbReference type="PANTHER" id="PTHR30081:SF8">
    <property type="entry name" value="PROTEIN TRANSLOCASE SUBUNIT SECF"/>
    <property type="match status" value="1"/>
</dbReference>
<name>A0ABU5ZIG7_9BACL</name>
<reference evidence="11" key="1">
    <citation type="submission" date="2023-12" db="EMBL/GenBank/DDBJ databases">
        <title>Fervidustalea candida gen. nov., sp. nov., a novel member of the family Paenibacillaceae isolated from a geothermal area.</title>
        <authorList>
            <person name="Li W.-J."/>
            <person name="Jiao J.-Y."/>
            <person name="Chen Y."/>
        </authorList>
    </citation>
    <scope>NUCLEOTIDE SEQUENCE</scope>
    <source>
        <strain evidence="11">SYSU GA230002</strain>
    </source>
</reference>
<dbReference type="NCBIfam" id="TIGR00916">
    <property type="entry name" value="2A0604s01"/>
    <property type="match status" value="1"/>
</dbReference>
<keyword evidence="12" id="KW-1185">Reference proteome</keyword>
<comment type="subunit">
    <text evidence="9">Forms a complex with SecD. Part of the essential Sec protein translocation apparatus which comprises SecA, SecYEG and auxiliary proteins SecDF. Other proteins may also be involved.</text>
</comment>
<keyword evidence="7 9" id="KW-0811">Translocation</keyword>
<gene>
    <name evidence="9 11" type="primary">secF</name>
    <name evidence="11" type="ORF">VF724_10115</name>
</gene>
<organism evidence="11 12">
    <name type="scientific">Ferviditalea candida</name>
    <dbReference type="NCBI Taxonomy" id="3108399"/>
    <lineage>
        <taxon>Bacteria</taxon>
        <taxon>Bacillati</taxon>
        <taxon>Bacillota</taxon>
        <taxon>Bacilli</taxon>
        <taxon>Bacillales</taxon>
        <taxon>Paenibacillaceae</taxon>
        <taxon>Ferviditalea</taxon>
    </lineage>
</organism>
<dbReference type="InterPro" id="IPR022646">
    <property type="entry name" value="SecD/SecF_CS"/>
</dbReference>
<feature type="domain" description="Protein export membrane protein SecD/SecF C-terminal" evidence="10">
    <location>
        <begin position="108"/>
        <end position="294"/>
    </location>
</feature>
<keyword evidence="5 9" id="KW-0653">Protein transport</keyword>
<proteinExistence type="inferred from homology"/>
<dbReference type="InterPro" id="IPR022645">
    <property type="entry name" value="SecD/SecF_bac"/>
</dbReference>
<evidence type="ECO:0000256" key="7">
    <source>
        <dbReference type="ARBA" id="ARBA00023010"/>
    </source>
</evidence>
<keyword evidence="3 9" id="KW-1003">Cell membrane</keyword>
<dbReference type="PANTHER" id="PTHR30081">
    <property type="entry name" value="PROTEIN-EXPORT MEMBRANE PROTEIN SEC"/>
    <property type="match status" value="1"/>
</dbReference>
<dbReference type="InterPro" id="IPR048634">
    <property type="entry name" value="SecD_SecF_C"/>
</dbReference>
<comment type="caution">
    <text evidence="11">The sequence shown here is derived from an EMBL/GenBank/DDBJ whole genome shotgun (WGS) entry which is preliminary data.</text>
</comment>
<protein>
    <recommendedName>
        <fullName evidence="9">Protein-export membrane protein SecF</fullName>
    </recommendedName>
</protein>
<evidence type="ECO:0000256" key="6">
    <source>
        <dbReference type="ARBA" id="ARBA00022989"/>
    </source>
</evidence>
<dbReference type="NCBIfam" id="TIGR00966">
    <property type="entry name" value="transloc_SecF"/>
    <property type="match status" value="1"/>
</dbReference>
<keyword evidence="6 9" id="KW-1133">Transmembrane helix</keyword>
<keyword evidence="2 9" id="KW-0813">Transport</keyword>
<dbReference type="Pfam" id="PF02355">
    <property type="entry name" value="SecD_SecF_C"/>
    <property type="match status" value="1"/>
</dbReference>
<evidence type="ECO:0000256" key="1">
    <source>
        <dbReference type="ARBA" id="ARBA00004651"/>
    </source>
</evidence>
<evidence type="ECO:0000256" key="4">
    <source>
        <dbReference type="ARBA" id="ARBA00022692"/>
    </source>
</evidence>
<keyword evidence="8 9" id="KW-0472">Membrane</keyword>
<accession>A0ABU5ZIG7</accession>